<dbReference type="FunFam" id="3.90.740.10:FF:000022">
    <property type="entry name" value="Isoleucine--tRNA ligase"/>
    <property type="match status" value="1"/>
</dbReference>
<dbReference type="PROSITE" id="PS00178">
    <property type="entry name" value="AA_TRNA_LIGASE_I"/>
    <property type="match status" value="1"/>
</dbReference>
<evidence type="ECO:0000256" key="5">
    <source>
        <dbReference type="ARBA" id="ARBA00022840"/>
    </source>
</evidence>
<evidence type="ECO:0000256" key="1">
    <source>
        <dbReference type="ARBA" id="ARBA00006887"/>
    </source>
</evidence>
<dbReference type="OrthoDB" id="9810365at2"/>
<feature type="short sequence motif" description="'KMSKS' region" evidence="10">
    <location>
        <begin position="673"/>
        <end position="677"/>
    </location>
</feature>
<comment type="subunit">
    <text evidence="10">Monomer.</text>
</comment>
<organism evidence="13 14">
    <name type="scientific">Bradyrhizobium ivorense</name>
    <dbReference type="NCBI Taxonomy" id="2511166"/>
    <lineage>
        <taxon>Bacteria</taxon>
        <taxon>Pseudomonadati</taxon>
        <taxon>Pseudomonadota</taxon>
        <taxon>Alphaproteobacteria</taxon>
        <taxon>Hyphomicrobiales</taxon>
        <taxon>Nitrobacteraceae</taxon>
        <taxon>Bradyrhizobium</taxon>
    </lineage>
</organism>
<dbReference type="SUPFAM" id="SSF50677">
    <property type="entry name" value="ValRS/IleRS/LeuRS editing domain"/>
    <property type="match status" value="1"/>
</dbReference>
<dbReference type="GO" id="GO:0006428">
    <property type="term" value="P:isoleucyl-tRNA aminoacylation"/>
    <property type="evidence" value="ECO:0007669"/>
    <property type="project" value="UniProtKB-UniRule"/>
</dbReference>
<dbReference type="HAMAP" id="MF_02002">
    <property type="entry name" value="Ile_tRNA_synth_type1"/>
    <property type="match status" value="1"/>
</dbReference>
<accession>A0A508TRR7</accession>
<dbReference type="Pfam" id="PF00133">
    <property type="entry name" value="tRNA-synt_1"/>
    <property type="match status" value="1"/>
</dbReference>
<protein>
    <recommendedName>
        <fullName evidence="10">Isoleucine--tRNA ligase</fullName>
        <ecNumber evidence="10">6.1.1.5</ecNumber>
    </recommendedName>
    <alternativeName>
        <fullName evidence="10">Isoleucyl-tRNA synthetase</fullName>
        <shortName evidence="10">IleRS</shortName>
    </alternativeName>
</protein>
<dbReference type="Gene3D" id="3.90.740.10">
    <property type="entry name" value="Valyl/Leucyl/Isoleucyl-tRNA synthetase, editing domain"/>
    <property type="match status" value="1"/>
</dbReference>
<dbReference type="SUPFAM" id="SSF47323">
    <property type="entry name" value="Anticodon-binding domain of a subclass of class I aminoacyl-tRNA synthetases"/>
    <property type="match status" value="1"/>
</dbReference>
<keyword evidence="2 10" id="KW-0963">Cytoplasm</keyword>
<dbReference type="Gene3D" id="1.10.730.20">
    <property type="match status" value="1"/>
</dbReference>
<keyword evidence="3 10" id="KW-0436">Ligase</keyword>
<comment type="subcellular location">
    <subcellularLocation>
        <location evidence="10">Cytoplasm</location>
    </subcellularLocation>
</comment>
<evidence type="ECO:0000256" key="6">
    <source>
        <dbReference type="ARBA" id="ARBA00022917"/>
    </source>
</evidence>
<dbReference type="InterPro" id="IPR001412">
    <property type="entry name" value="aa-tRNA-synth_I_CS"/>
</dbReference>
<evidence type="ECO:0000256" key="9">
    <source>
        <dbReference type="ARBA" id="ARBA00048359"/>
    </source>
</evidence>
<feature type="domain" description="Aminoacyl-tRNA synthetase class Ia" evidence="11">
    <location>
        <begin position="42"/>
        <end position="711"/>
    </location>
</feature>
<dbReference type="InterPro" id="IPR023585">
    <property type="entry name" value="Ile-tRNA-ligase_type1"/>
</dbReference>
<dbReference type="GO" id="GO:0005524">
    <property type="term" value="F:ATP binding"/>
    <property type="evidence" value="ECO:0007669"/>
    <property type="project" value="UniProtKB-UniRule"/>
</dbReference>
<dbReference type="SUPFAM" id="SSF52374">
    <property type="entry name" value="Nucleotidylyl transferase"/>
    <property type="match status" value="1"/>
</dbReference>
<dbReference type="EC" id="6.1.1.5" evidence="10"/>
<evidence type="ECO:0000256" key="4">
    <source>
        <dbReference type="ARBA" id="ARBA00022741"/>
    </source>
</evidence>
<keyword evidence="6 10" id="KW-0648">Protein biosynthesis</keyword>
<evidence type="ECO:0000256" key="2">
    <source>
        <dbReference type="ARBA" id="ARBA00022490"/>
    </source>
</evidence>
<keyword evidence="5 10" id="KW-0067">ATP-binding</keyword>
<feature type="short sequence motif" description="'HIGH' region" evidence="10">
    <location>
        <begin position="72"/>
        <end position="82"/>
    </location>
</feature>
<dbReference type="InterPro" id="IPR033708">
    <property type="entry name" value="Anticodon_Ile_BEm"/>
</dbReference>
<dbReference type="InterPro" id="IPR013155">
    <property type="entry name" value="M/V/L/I-tRNA-synth_anticd-bd"/>
</dbReference>
<dbReference type="PANTHER" id="PTHR42765">
    <property type="entry name" value="SOLEUCYL-TRNA SYNTHETASE"/>
    <property type="match status" value="1"/>
</dbReference>
<comment type="catalytic activity">
    <reaction evidence="9 10">
        <text>tRNA(Ile) + L-isoleucine + ATP = L-isoleucyl-tRNA(Ile) + AMP + diphosphate</text>
        <dbReference type="Rhea" id="RHEA:11060"/>
        <dbReference type="Rhea" id="RHEA-COMP:9666"/>
        <dbReference type="Rhea" id="RHEA-COMP:9695"/>
        <dbReference type="ChEBI" id="CHEBI:30616"/>
        <dbReference type="ChEBI" id="CHEBI:33019"/>
        <dbReference type="ChEBI" id="CHEBI:58045"/>
        <dbReference type="ChEBI" id="CHEBI:78442"/>
        <dbReference type="ChEBI" id="CHEBI:78528"/>
        <dbReference type="ChEBI" id="CHEBI:456215"/>
        <dbReference type="EC" id="6.1.1.5"/>
    </reaction>
</comment>
<dbReference type="CDD" id="cd07960">
    <property type="entry name" value="Anticodon_Ia_Ile_BEm"/>
    <property type="match status" value="1"/>
</dbReference>
<evidence type="ECO:0000259" key="11">
    <source>
        <dbReference type="Pfam" id="PF00133"/>
    </source>
</evidence>
<feature type="domain" description="Methionyl/Valyl/Leucyl/Isoleucyl-tRNA synthetase anticodon-binding" evidence="12">
    <location>
        <begin position="756"/>
        <end position="907"/>
    </location>
</feature>
<dbReference type="InterPro" id="IPR050081">
    <property type="entry name" value="Ile-tRNA_ligase"/>
</dbReference>
<dbReference type="GO" id="GO:0000049">
    <property type="term" value="F:tRNA binding"/>
    <property type="evidence" value="ECO:0007669"/>
    <property type="project" value="InterPro"/>
</dbReference>
<dbReference type="FunFam" id="3.40.50.620:FF:000042">
    <property type="entry name" value="Isoleucine--tRNA ligase"/>
    <property type="match status" value="1"/>
</dbReference>
<dbReference type="InterPro" id="IPR009080">
    <property type="entry name" value="tRNAsynth_Ia_anticodon-bd"/>
</dbReference>
<dbReference type="InterPro" id="IPR014729">
    <property type="entry name" value="Rossmann-like_a/b/a_fold"/>
</dbReference>
<gene>
    <name evidence="10 13" type="primary">ileS</name>
    <name evidence="13" type="ORF">CI1B_68490</name>
</gene>
<dbReference type="InterPro" id="IPR002301">
    <property type="entry name" value="Ile-tRNA-ligase"/>
</dbReference>
<evidence type="ECO:0000256" key="10">
    <source>
        <dbReference type="HAMAP-Rule" id="MF_02002"/>
    </source>
</evidence>
<comment type="domain">
    <text evidence="10">IleRS has two distinct active sites: one for aminoacylation and one for editing. The misactivated valine is translocated from the active site to the editing site, which sterically excludes the correctly activated isoleucine. The single editing site contains two valyl binding pockets, one specific for each substrate (Val-AMP or Val-tRNA(Ile)).</text>
</comment>
<evidence type="ECO:0000256" key="3">
    <source>
        <dbReference type="ARBA" id="ARBA00022598"/>
    </source>
</evidence>
<proteinExistence type="inferred from homology"/>
<dbReference type="Proteomes" id="UP000328092">
    <property type="component" value="Unassembled WGS sequence"/>
</dbReference>
<comment type="caution">
    <text evidence="13">The sequence shown here is derived from an EMBL/GenBank/DDBJ whole genome shotgun (WGS) entry which is preliminary data.</text>
</comment>
<dbReference type="GO" id="GO:0005829">
    <property type="term" value="C:cytosol"/>
    <property type="evidence" value="ECO:0007669"/>
    <property type="project" value="TreeGrafter"/>
</dbReference>
<dbReference type="GO" id="GO:0002161">
    <property type="term" value="F:aminoacyl-tRNA deacylase activity"/>
    <property type="evidence" value="ECO:0007669"/>
    <property type="project" value="InterPro"/>
</dbReference>
<dbReference type="AlphaFoldDB" id="A0A508TRR7"/>
<comment type="caution">
    <text evidence="10">Lacks conserved residue(s) required for the propagation of feature annotation.</text>
</comment>
<comment type="function">
    <text evidence="8 10">Catalyzes the attachment of isoleucine to tRNA(Ile). As IleRS can inadvertently accommodate and process structurally similar amino acids such as valine, to avoid such errors it has two additional distinct tRNA(Ile)-dependent editing activities. One activity is designated as 'pretransfer' editing and involves the hydrolysis of activated Val-AMP. The other activity is designated 'posttransfer' editing and involves deacylation of mischarged Val-tRNA(Ile).</text>
</comment>
<dbReference type="InterPro" id="IPR002300">
    <property type="entry name" value="aa-tRNA-synth_Ia"/>
</dbReference>
<comment type="similarity">
    <text evidence="1 10">Belongs to the class-I aminoacyl-tRNA synthetase family. IleS type 1 subfamily.</text>
</comment>
<dbReference type="NCBIfam" id="TIGR00392">
    <property type="entry name" value="ileS"/>
    <property type="match status" value="1"/>
</dbReference>
<dbReference type="PRINTS" id="PR00984">
    <property type="entry name" value="TRNASYNTHILE"/>
</dbReference>
<keyword evidence="7 10" id="KW-0030">Aminoacyl-tRNA synthetase</keyword>
<dbReference type="PANTHER" id="PTHR42765:SF1">
    <property type="entry name" value="ISOLEUCINE--TRNA LIGASE, MITOCHONDRIAL"/>
    <property type="match status" value="1"/>
</dbReference>
<feature type="binding site" evidence="10">
    <location>
        <position position="632"/>
    </location>
    <ligand>
        <name>L-isoleucyl-5'-AMP</name>
        <dbReference type="ChEBI" id="CHEBI:178002"/>
    </ligand>
</feature>
<dbReference type="Pfam" id="PF08264">
    <property type="entry name" value="Anticodon_1"/>
    <property type="match status" value="1"/>
</dbReference>
<sequence length="1004" mass="112337">MSDKPQKTDAQKTDLRDYSKTLYLPQTDFPMRAGLPQREPEILKYWNEIGLYTKLRQSAEGRAKFVLHDGPPYANGNIHIGHALNKILKDVVTKSQQMLGFDSNYVPGWDCHGLPIEWKIEEENYRSKGKQKPDFRDSAAMVAFRKECRAYATHWINVQREEFKRLGIIGDWDHPYETMTYPAEAAIARELMKFAANGTLYRGSKPVMWSVVEKTALAEAEVEYEDYTSDMVWVKFPVTSPAHGALANASVVIWTTTPWTLPGNRAISFSPKIAYGLYKVTDAPADNWAKTGDLLILADALAAEVFKQARVTAFEKVRDIPGDTLDAVECAHPLRGLSGGYEFTVPLLAGDHVTDDTGTGFVHTAPGHGREDFDVWMTNARELDARGIPTAIPYTVDENGAFTIHAPGFTGRRVITDKGEKGDANEAVIKALIEKGMLLARGRLKHQYPHSWRSKKPVIFRNTPQWFIAMDKPIADNGHAKKGDTLRARALHAISVTRWVPPAGENRINGMIANRPDWVISRQRAWGVPIAVFVREKGDGSAEILQDEVVNQRITEAFMEEGADAWYMDGARERFLGERASEDWKKVDDICDVWFDSGSTHAFVLEDRQNFPQLGNIVRKIDGGDDTVMYLEGSDQHRGWFHSSLLESAGTRGRAPYDIVLTHGFTLDENGRKMSKSLGNTVEPQKVIKDSGADILRLWVCATDYADDQRIGPEILKNTIETYRKLRNSIRWMLGTLHHFKQAEKVAAAEMPELERLMLHELAGHAETIRKAYADFDYKTVVASLAAFMNSELSAFYFDIRKDTLYCDPPSSVARKAALTTIDLLCDSILKWLAPILSFTSDEAWRMYRPGAEPSVHLTLFPEGLAQFRDDALAAKWERIRDVRRVVTGALEPERAAKNIGSSLEASPVIYIADRAMLATLFDVDLAEICITSSYEVREGEAPAGAFRLDGVPGVAVVVEKAVGIKCARSWKILPTVGEDPEYPDVSPRDAQALREWKALGVTA</sequence>
<keyword evidence="4 10" id="KW-0547">Nucleotide-binding</keyword>
<dbReference type="EMBL" id="CAADFC020000028">
    <property type="protein sequence ID" value="VIO77002.1"/>
    <property type="molecule type" value="Genomic_DNA"/>
</dbReference>
<evidence type="ECO:0000259" key="12">
    <source>
        <dbReference type="Pfam" id="PF08264"/>
    </source>
</evidence>
<dbReference type="RefSeq" id="WP_139863421.1">
    <property type="nucleotide sequence ID" value="NZ_CAADFC020000028.1"/>
</dbReference>
<evidence type="ECO:0000256" key="7">
    <source>
        <dbReference type="ARBA" id="ARBA00023146"/>
    </source>
</evidence>
<dbReference type="Gene3D" id="3.40.50.620">
    <property type="entry name" value="HUPs"/>
    <property type="match status" value="2"/>
</dbReference>
<name>A0A508TRR7_9BRAD</name>
<evidence type="ECO:0000256" key="8">
    <source>
        <dbReference type="ARBA" id="ARBA00025217"/>
    </source>
</evidence>
<reference evidence="13" key="1">
    <citation type="submission" date="2019-02" db="EMBL/GenBank/DDBJ databases">
        <authorList>
            <person name="Pothier F.J."/>
        </authorList>
    </citation>
    <scope>NUCLEOTIDE SEQUENCE</scope>
    <source>
        <strain evidence="13">CI-1B</strain>
    </source>
</reference>
<keyword evidence="14" id="KW-1185">Reference proteome</keyword>
<feature type="binding site" evidence="10">
    <location>
        <position position="676"/>
    </location>
    <ligand>
        <name>ATP</name>
        <dbReference type="ChEBI" id="CHEBI:30616"/>
    </ligand>
</feature>
<evidence type="ECO:0000313" key="14">
    <source>
        <dbReference type="Proteomes" id="UP000328092"/>
    </source>
</evidence>
<dbReference type="GO" id="GO:0004822">
    <property type="term" value="F:isoleucine-tRNA ligase activity"/>
    <property type="evidence" value="ECO:0007669"/>
    <property type="project" value="UniProtKB-UniRule"/>
</dbReference>
<dbReference type="InterPro" id="IPR009008">
    <property type="entry name" value="Val/Leu/Ile-tRNA-synth_edit"/>
</dbReference>
<evidence type="ECO:0000313" key="13">
    <source>
        <dbReference type="EMBL" id="VIO77002.1"/>
    </source>
</evidence>